<dbReference type="Gene3D" id="1.20.1250.20">
    <property type="entry name" value="MFS general substrate transporter like domains"/>
    <property type="match status" value="1"/>
</dbReference>
<dbReference type="PROSITE" id="PS00216">
    <property type="entry name" value="SUGAR_TRANSPORT_1"/>
    <property type="match status" value="1"/>
</dbReference>
<dbReference type="OrthoDB" id="9787026at2"/>
<feature type="transmembrane region" description="Helical" evidence="6">
    <location>
        <begin position="351"/>
        <end position="374"/>
    </location>
</feature>
<dbReference type="PANTHER" id="PTHR23508:SF10">
    <property type="entry name" value="CARBOXYLIC ACID TRANSPORTER PROTEIN HOMOLOG"/>
    <property type="match status" value="1"/>
</dbReference>
<evidence type="ECO:0000313" key="8">
    <source>
        <dbReference type="EMBL" id="QBI18213.1"/>
    </source>
</evidence>
<dbReference type="InterPro" id="IPR020846">
    <property type="entry name" value="MFS_dom"/>
</dbReference>
<feature type="compositionally biased region" description="Low complexity" evidence="5">
    <location>
        <begin position="414"/>
        <end position="450"/>
    </location>
</feature>
<dbReference type="GO" id="GO:0005886">
    <property type="term" value="C:plasma membrane"/>
    <property type="evidence" value="ECO:0007669"/>
    <property type="project" value="UniProtKB-SubCell"/>
</dbReference>
<organism evidence="8 9">
    <name type="scientific">Egibacter rhizosphaerae</name>
    <dbReference type="NCBI Taxonomy" id="1670831"/>
    <lineage>
        <taxon>Bacteria</taxon>
        <taxon>Bacillati</taxon>
        <taxon>Actinomycetota</taxon>
        <taxon>Nitriliruptoria</taxon>
        <taxon>Egibacterales</taxon>
        <taxon>Egibacteraceae</taxon>
        <taxon>Egibacter</taxon>
    </lineage>
</organism>
<evidence type="ECO:0000256" key="1">
    <source>
        <dbReference type="ARBA" id="ARBA00004651"/>
    </source>
</evidence>
<dbReference type="Proteomes" id="UP000291469">
    <property type="component" value="Chromosome"/>
</dbReference>
<proteinExistence type="predicted"/>
<evidence type="ECO:0000256" key="2">
    <source>
        <dbReference type="ARBA" id="ARBA00022692"/>
    </source>
</evidence>
<feature type="region of interest" description="Disordered" evidence="5">
    <location>
        <begin position="406"/>
        <end position="450"/>
    </location>
</feature>
<keyword evidence="2 6" id="KW-0812">Transmembrane</keyword>
<evidence type="ECO:0000256" key="4">
    <source>
        <dbReference type="ARBA" id="ARBA00023136"/>
    </source>
</evidence>
<feature type="transmembrane region" description="Helical" evidence="6">
    <location>
        <begin position="381"/>
        <end position="400"/>
    </location>
</feature>
<sequence length="450" mass="45523">MSRTPRGWLSGPVLTAAALSAMAGFAQFGPAAALADISTAFGDPSLEPDRVTELALPGSVVGLGLAIIRLASLGSLTLAGFADRAGRRRVLLVSTGLGLVLTGLSALAGSYWWFVAIFALGRPFLSATNAVAGVTAAEHVPTRDRAGAIAVIAAGYGLGTGVTLLVRDLAGDVLGFRGLFASAALLVLLLPLAARALREPTVFASARRSTPATRWRLGAVPRPLVPRLVLLGALTFGIGFVTGPANTYVFLFGEQVVGLPLRTLTLAGLSAGPIGLLGLLAGRWAADRLGRRPSCMLGMALAGCGAIVLYSGTATAVVVGYLLSLLGQSAYGPPAGAMDAELFPTRVRATVAGWLTVAGVLGASSGLALFGALWEAIGPQPAALTLFVPIVVLAGAYWLLPETRDRELPDDVETTASPTSPGTPTSPTSPGSPTSPTSPTSADSAGSATP</sequence>
<dbReference type="InterPro" id="IPR011701">
    <property type="entry name" value="MFS"/>
</dbReference>
<feature type="transmembrane region" description="Helical" evidence="6">
    <location>
        <begin position="297"/>
        <end position="323"/>
    </location>
</feature>
<dbReference type="InterPro" id="IPR005829">
    <property type="entry name" value="Sugar_transporter_CS"/>
</dbReference>
<keyword evidence="3 6" id="KW-1133">Transmembrane helix</keyword>
<evidence type="ECO:0000256" key="6">
    <source>
        <dbReference type="SAM" id="Phobius"/>
    </source>
</evidence>
<dbReference type="GO" id="GO:0046943">
    <property type="term" value="F:carboxylic acid transmembrane transporter activity"/>
    <property type="evidence" value="ECO:0007669"/>
    <property type="project" value="TreeGrafter"/>
</dbReference>
<dbReference type="SUPFAM" id="SSF103473">
    <property type="entry name" value="MFS general substrate transporter"/>
    <property type="match status" value="1"/>
</dbReference>
<feature type="transmembrane region" description="Helical" evidence="6">
    <location>
        <begin position="263"/>
        <end position="285"/>
    </location>
</feature>
<feature type="transmembrane region" description="Helical" evidence="6">
    <location>
        <begin position="178"/>
        <end position="197"/>
    </location>
</feature>
<feature type="transmembrane region" description="Helical" evidence="6">
    <location>
        <begin position="224"/>
        <end position="243"/>
    </location>
</feature>
<name>A0A411YAG8_9ACTN</name>
<dbReference type="EMBL" id="CP036402">
    <property type="protein sequence ID" value="QBI18213.1"/>
    <property type="molecule type" value="Genomic_DNA"/>
</dbReference>
<feature type="transmembrane region" description="Helical" evidence="6">
    <location>
        <begin position="59"/>
        <end position="78"/>
    </location>
</feature>
<gene>
    <name evidence="8" type="ORF">ER308_00570</name>
</gene>
<dbReference type="KEGG" id="erz:ER308_00570"/>
<feature type="transmembrane region" description="Helical" evidence="6">
    <location>
        <begin position="90"/>
        <end position="107"/>
    </location>
</feature>
<accession>A0A411YAG8</accession>
<keyword evidence="4 6" id="KW-0472">Membrane</keyword>
<protein>
    <submittedName>
        <fullName evidence="8">MFS transporter</fullName>
    </submittedName>
</protein>
<evidence type="ECO:0000256" key="5">
    <source>
        <dbReference type="SAM" id="MobiDB-lite"/>
    </source>
</evidence>
<dbReference type="PANTHER" id="PTHR23508">
    <property type="entry name" value="CARBOXYLIC ACID TRANSPORTER PROTEIN HOMOLOG"/>
    <property type="match status" value="1"/>
</dbReference>
<evidence type="ECO:0000256" key="3">
    <source>
        <dbReference type="ARBA" id="ARBA00022989"/>
    </source>
</evidence>
<dbReference type="AlphaFoldDB" id="A0A411YAG8"/>
<dbReference type="InterPro" id="IPR036259">
    <property type="entry name" value="MFS_trans_sf"/>
</dbReference>
<keyword evidence="9" id="KW-1185">Reference proteome</keyword>
<dbReference type="RefSeq" id="WP_131153211.1">
    <property type="nucleotide sequence ID" value="NZ_CP036402.1"/>
</dbReference>
<evidence type="ECO:0000313" key="9">
    <source>
        <dbReference type="Proteomes" id="UP000291469"/>
    </source>
</evidence>
<dbReference type="PROSITE" id="PS50850">
    <property type="entry name" value="MFS"/>
    <property type="match status" value="1"/>
</dbReference>
<feature type="domain" description="Major facilitator superfamily (MFS) profile" evidence="7">
    <location>
        <begin position="12"/>
        <end position="404"/>
    </location>
</feature>
<feature type="transmembrane region" description="Helical" evidence="6">
    <location>
        <begin position="146"/>
        <end position="166"/>
    </location>
</feature>
<dbReference type="Pfam" id="PF07690">
    <property type="entry name" value="MFS_1"/>
    <property type="match status" value="1"/>
</dbReference>
<comment type="subcellular location">
    <subcellularLocation>
        <location evidence="1">Cell membrane</location>
        <topology evidence="1">Multi-pass membrane protein</topology>
    </subcellularLocation>
</comment>
<reference evidence="8 9" key="1">
    <citation type="submission" date="2019-01" db="EMBL/GenBank/DDBJ databases">
        <title>Egibacter rhizosphaerae EGI 80759T.</title>
        <authorList>
            <person name="Chen D.-D."/>
            <person name="Tian Y."/>
            <person name="Jiao J.-Y."/>
            <person name="Zhang X.-T."/>
            <person name="Zhang Y.-G."/>
            <person name="Zhang Y."/>
            <person name="Xiao M."/>
            <person name="Shu W.-S."/>
            <person name="Li W.-J."/>
        </authorList>
    </citation>
    <scope>NUCLEOTIDE SEQUENCE [LARGE SCALE GENOMIC DNA]</scope>
    <source>
        <strain evidence="8 9">EGI 80759</strain>
    </source>
</reference>
<evidence type="ECO:0000259" key="7">
    <source>
        <dbReference type="PROSITE" id="PS50850"/>
    </source>
</evidence>